<dbReference type="PROSITE" id="PS50056">
    <property type="entry name" value="TYR_PHOSPHATASE_2"/>
    <property type="match status" value="1"/>
</dbReference>
<feature type="domain" description="Rhodanese" evidence="12">
    <location>
        <begin position="58"/>
        <end position="177"/>
    </location>
</feature>
<dbReference type="GO" id="GO:0043409">
    <property type="term" value="P:negative regulation of MAPK cascade"/>
    <property type="evidence" value="ECO:0007669"/>
    <property type="project" value="TreeGrafter"/>
</dbReference>
<evidence type="ECO:0000259" key="9">
    <source>
        <dbReference type="PROSITE" id="PS50054"/>
    </source>
</evidence>
<dbReference type="InterPro" id="IPR000340">
    <property type="entry name" value="Dual-sp_phosphatase_cat-dom"/>
</dbReference>
<dbReference type="GO" id="GO:0008330">
    <property type="term" value="F:protein tyrosine/threonine phosphatase activity"/>
    <property type="evidence" value="ECO:0007669"/>
    <property type="project" value="TreeGrafter"/>
</dbReference>
<evidence type="ECO:0000259" key="12">
    <source>
        <dbReference type="PROSITE" id="PS50206"/>
    </source>
</evidence>
<dbReference type="PANTHER" id="PTHR10159">
    <property type="entry name" value="DUAL SPECIFICITY PROTEIN PHOSPHATASE"/>
    <property type="match status" value="1"/>
</dbReference>
<dbReference type="GO" id="GO:0033550">
    <property type="term" value="F:MAP kinase tyrosine phosphatase activity"/>
    <property type="evidence" value="ECO:0007669"/>
    <property type="project" value="TreeGrafter"/>
</dbReference>
<evidence type="ECO:0000256" key="5">
    <source>
        <dbReference type="ARBA" id="ARBA00022833"/>
    </source>
</evidence>
<dbReference type="GO" id="GO:0005737">
    <property type="term" value="C:cytoplasm"/>
    <property type="evidence" value="ECO:0007669"/>
    <property type="project" value="TreeGrafter"/>
</dbReference>
<dbReference type="SUPFAM" id="SSF52821">
    <property type="entry name" value="Rhodanese/Cell cycle control phosphatase"/>
    <property type="match status" value="1"/>
</dbReference>
<dbReference type="InterPro" id="IPR036873">
    <property type="entry name" value="Rhodanese-like_dom_sf"/>
</dbReference>
<dbReference type="STRING" id="4781.A0A0P1B0F9"/>
<keyword evidence="5" id="KW-0862">Zinc</keyword>
<feature type="domain" description="FYVE-type" evidence="11">
    <location>
        <begin position="372"/>
        <end position="442"/>
    </location>
</feature>
<dbReference type="InterPro" id="IPR029021">
    <property type="entry name" value="Prot-tyrosine_phosphatase-like"/>
</dbReference>
<dbReference type="OrthoDB" id="10252009at2759"/>
<evidence type="ECO:0000256" key="7">
    <source>
        <dbReference type="PROSITE-ProRule" id="PRU00091"/>
    </source>
</evidence>
<evidence type="ECO:0000256" key="8">
    <source>
        <dbReference type="SAM" id="MobiDB-lite"/>
    </source>
</evidence>
<keyword evidence="14" id="KW-1185">Reference proteome</keyword>
<dbReference type="InterPro" id="IPR000387">
    <property type="entry name" value="Tyr_Pase_dom"/>
</dbReference>
<evidence type="ECO:0000259" key="10">
    <source>
        <dbReference type="PROSITE" id="PS50056"/>
    </source>
</evidence>
<dbReference type="InterPro" id="IPR020422">
    <property type="entry name" value="TYR_PHOSPHATASE_DUAL_dom"/>
</dbReference>
<dbReference type="PRINTS" id="PR01908">
    <property type="entry name" value="ADSPHPHTASE"/>
</dbReference>
<dbReference type="PROSITE" id="PS50206">
    <property type="entry name" value="RHODANESE_3"/>
    <property type="match status" value="1"/>
</dbReference>
<dbReference type="SUPFAM" id="SSF52799">
    <property type="entry name" value="(Phosphotyrosine protein) phosphatases II"/>
    <property type="match status" value="1"/>
</dbReference>
<evidence type="ECO:0000256" key="2">
    <source>
        <dbReference type="ARBA" id="ARBA00022723"/>
    </source>
</evidence>
<dbReference type="CDD" id="cd14498">
    <property type="entry name" value="DSP"/>
    <property type="match status" value="1"/>
</dbReference>
<dbReference type="InterPro" id="IPR017455">
    <property type="entry name" value="Znf_FYVE-rel"/>
</dbReference>
<dbReference type="GeneID" id="36398843"/>
<dbReference type="Gene3D" id="3.30.40.10">
    <property type="entry name" value="Zinc/RING finger domain, C3HC4 (zinc finger)"/>
    <property type="match status" value="1"/>
</dbReference>
<evidence type="ECO:0000256" key="4">
    <source>
        <dbReference type="ARBA" id="ARBA00022801"/>
    </source>
</evidence>
<dbReference type="OMA" id="ANTEQQH"/>
<reference evidence="14" key="1">
    <citation type="submission" date="2014-09" db="EMBL/GenBank/DDBJ databases">
        <authorList>
            <person name="Sharma Rahul"/>
            <person name="Thines Marco"/>
        </authorList>
    </citation>
    <scope>NUCLEOTIDE SEQUENCE [LARGE SCALE GENOMIC DNA]</scope>
</reference>
<dbReference type="PROSITE" id="PS00383">
    <property type="entry name" value="TYR_PHOSPHATASE_1"/>
    <property type="match status" value="1"/>
</dbReference>
<dbReference type="CDD" id="cd00158">
    <property type="entry name" value="RHOD"/>
    <property type="match status" value="1"/>
</dbReference>
<evidence type="ECO:0000313" key="13">
    <source>
        <dbReference type="EMBL" id="CEG47135.1"/>
    </source>
</evidence>
<dbReference type="EMBL" id="CCYD01002371">
    <property type="protein sequence ID" value="CEG47135.1"/>
    <property type="molecule type" value="Genomic_DNA"/>
</dbReference>
<dbReference type="InterPro" id="IPR016130">
    <property type="entry name" value="Tyr_Pase_AS"/>
</dbReference>
<keyword evidence="4" id="KW-0378">Hydrolase</keyword>
<keyword evidence="6" id="KW-0904">Protein phosphatase</keyword>
<dbReference type="SMART" id="SM00195">
    <property type="entry name" value="DSPc"/>
    <property type="match status" value="1"/>
</dbReference>
<dbReference type="SUPFAM" id="SSF57903">
    <property type="entry name" value="FYVE/PHD zinc finger"/>
    <property type="match status" value="1"/>
</dbReference>
<dbReference type="Proteomes" id="UP000054928">
    <property type="component" value="Unassembled WGS sequence"/>
</dbReference>
<evidence type="ECO:0000256" key="6">
    <source>
        <dbReference type="ARBA" id="ARBA00022912"/>
    </source>
</evidence>
<evidence type="ECO:0000256" key="3">
    <source>
        <dbReference type="ARBA" id="ARBA00022771"/>
    </source>
</evidence>
<dbReference type="CDD" id="cd00065">
    <property type="entry name" value="FYVE_like_SF"/>
    <property type="match status" value="1"/>
</dbReference>
<dbReference type="InterPro" id="IPR013083">
    <property type="entry name" value="Znf_RING/FYVE/PHD"/>
</dbReference>
<sequence length="725" mass="82403">MSMGGESNSSGASNTNMGEDITNDDTIVEESEPVPPQRKRLVRRGEVNCRWLYNQVQASRGIILIDTRSREEYEEDSIPSAISIPPMQDCQSLEDVENGLLDEQRFLFSSKKRKLRDVVLFGDTVKKITVEEADDSKSAQWLKKLERLIVEDALVTSVKLLYDGFLTFKYRYPFYTTSSLLDKISGKLRRTKSGTHNLNYPNEILEGFLFLGNMWHAQSKQVMSHLGITHVVNASLDVGNTFESDGVKYFNVTIKDRPEADIGSYFDTAFKFIESAKRTQHGRVLVHCTQGISRSATLVIMYLMRANYWSLVTAVNFAMASRGVVYPNQGFVKTLMLEEFRLYKGNSITLDEVDTMLQNQIPDRPVPLQVHSNKTENCSHCRKMFSLLEWKHKCSYCRKAFCSKCTNTRLANPEREKSAASIGAIDEQRPRRVCQVCVSRLWQINLPRSRKSLQPRMQRCKHLNVNSLSTFGRTVCISYYEGTEPQIIMDVLKVRFGVKENQIVDISREDGEPIRTMEEIGRLPDEAEVFVSVGKAGNIQESSQRGTKPQLQWSASASRLMNGNHRARYHQERPRPQHRQDLQSPRDQIILECSSSDGVVETQQMETSTCPLNSTQTQSVQMDETWNVEASMKTFSIEDPEVAERKFRELWKLSFPSMGLIERAALLKIKRPEILMDVMLGMSSLSCGALTLQEFNQRLIELGYADSDRQAVISLLDSTTGGTGT</sequence>
<dbReference type="PANTHER" id="PTHR10159:SF519">
    <property type="entry name" value="DUAL SPECIFICITY PROTEIN PHOSPHATASE MPK3"/>
    <property type="match status" value="1"/>
</dbReference>
<dbReference type="PROSITE" id="PS50178">
    <property type="entry name" value="ZF_FYVE"/>
    <property type="match status" value="1"/>
</dbReference>
<comment type="similarity">
    <text evidence="1">Belongs to the protein-tyrosine phosphatase family. Non-receptor class dual specificity subfamily.</text>
</comment>
<name>A0A0P1B0F9_PLAHL</name>
<proteinExistence type="inferred from homology"/>
<feature type="compositionally biased region" description="Acidic residues" evidence="8">
    <location>
        <begin position="21"/>
        <end position="32"/>
    </location>
</feature>
<evidence type="ECO:0000259" key="11">
    <source>
        <dbReference type="PROSITE" id="PS50178"/>
    </source>
</evidence>
<dbReference type="GO" id="GO:0017017">
    <property type="term" value="F:MAP kinase tyrosine/serine/threonine phosphatase activity"/>
    <property type="evidence" value="ECO:0007669"/>
    <property type="project" value="TreeGrafter"/>
</dbReference>
<evidence type="ECO:0000256" key="1">
    <source>
        <dbReference type="ARBA" id="ARBA00008601"/>
    </source>
</evidence>
<keyword evidence="2" id="KW-0479">Metal-binding</keyword>
<dbReference type="Gene3D" id="3.90.190.10">
    <property type="entry name" value="Protein tyrosine phosphatase superfamily"/>
    <property type="match status" value="1"/>
</dbReference>
<dbReference type="InterPro" id="IPR011011">
    <property type="entry name" value="Znf_FYVE_PHD"/>
</dbReference>
<feature type="domain" description="Tyrosine specific protein phosphatases" evidence="10">
    <location>
        <begin position="270"/>
        <end position="322"/>
    </location>
</feature>
<dbReference type="FunFam" id="3.90.190.10:FF:000109">
    <property type="entry name" value="Dual specificity phosphatase"/>
    <property type="match status" value="1"/>
</dbReference>
<dbReference type="RefSeq" id="XP_024583504.1">
    <property type="nucleotide sequence ID" value="XM_024718069.1"/>
</dbReference>
<dbReference type="InterPro" id="IPR000306">
    <property type="entry name" value="Znf_FYVE"/>
</dbReference>
<dbReference type="SMART" id="SM00450">
    <property type="entry name" value="RHOD"/>
    <property type="match status" value="1"/>
</dbReference>
<dbReference type="AlphaFoldDB" id="A0A0P1B0F9"/>
<dbReference type="Pfam" id="PF00782">
    <property type="entry name" value="DSPc"/>
    <property type="match status" value="1"/>
</dbReference>
<dbReference type="SMART" id="SM00064">
    <property type="entry name" value="FYVE"/>
    <property type="match status" value="1"/>
</dbReference>
<protein>
    <submittedName>
        <fullName evidence="13">Dual specificity</fullName>
    </submittedName>
</protein>
<feature type="compositionally biased region" description="Polar residues" evidence="8">
    <location>
        <begin position="1"/>
        <end position="17"/>
    </location>
</feature>
<organism evidence="13 14">
    <name type="scientific">Plasmopara halstedii</name>
    <name type="common">Downy mildew of sunflower</name>
    <dbReference type="NCBI Taxonomy" id="4781"/>
    <lineage>
        <taxon>Eukaryota</taxon>
        <taxon>Sar</taxon>
        <taxon>Stramenopiles</taxon>
        <taxon>Oomycota</taxon>
        <taxon>Peronosporomycetes</taxon>
        <taxon>Peronosporales</taxon>
        <taxon>Peronosporaceae</taxon>
        <taxon>Plasmopara</taxon>
    </lineage>
</organism>
<dbReference type="GO" id="GO:0008270">
    <property type="term" value="F:zinc ion binding"/>
    <property type="evidence" value="ECO:0007669"/>
    <property type="project" value="UniProtKB-KW"/>
</dbReference>
<feature type="region of interest" description="Disordered" evidence="8">
    <location>
        <begin position="1"/>
        <end position="39"/>
    </location>
</feature>
<feature type="domain" description="Tyrosine-protein phosphatase" evidence="9">
    <location>
        <begin position="200"/>
        <end position="344"/>
    </location>
</feature>
<keyword evidence="3 7" id="KW-0863">Zinc-finger</keyword>
<dbReference type="Gene3D" id="3.40.250.10">
    <property type="entry name" value="Rhodanese-like domain"/>
    <property type="match status" value="1"/>
</dbReference>
<dbReference type="Pfam" id="PF01363">
    <property type="entry name" value="FYVE"/>
    <property type="match status" value="1"/>
</dbReference>
<dbReference type="InterPro" id="IPR001763">
    <property type="entry name" value="Rhodanese-like_dom"/>
</dbReference>
<accession>A0A0P1B0F9</accession>
<evidence type="ECO:0000313" key="14">
    <source>
        <dbReference type="Proteomes" id="UP000054928"/>
    </source>
</evidence>
<dbReference type="PROSITE" id="PS50054">
    <property type="entry name" value="TYR_PHOSPHATASE_DUAL"/>
    <property type="match status" value="1"/>
</dbReference>